<organism evidence="1 2">
    <name type="scientific">Bradyrhizobium barranii subsp. apii</name>
    <dbReference type="NCBI Taxonomy" id="2819348"/>
    <lineage>
        <taxon>Bacteria</taxon>
        <taxon>Pseudomonadati</taxon>
        <taxon>Pseudomonadota</taxon>
        <taxon>Alphaproteobacteria</taxon>
        <taxon>Hyphomicrobiales</taxon>
        <taxon>Nitrobacteraceae</taxon>
        <taxon>Bradyrhizobium</taxon>
        <taxon>Bradyrhizobium barranii</taxon>
    </lineage>
</organism>
<name>A0A8T5VE56_9BRAD</name>
<proteinExistence type="predicted"/>
<gene>
    <name evidence="1" type="ORF">HAP41_0000029010</name>
</gene>
<evidence type="ECO:0000313" key="1">
    <source>
        <dbReference type="EMBL" id="UPT84401.1"/>
    </source>
</evidence>
<dbReference type="EMBL" id="CP096255">
    <property type="protein sequence ID" value="UPT84401.1"/>
    <property type="molecule type" value="Genomic_DNA"/>
</dbReference>
<reference evidence="1" key="2">
    <citation type="submission" date="2022-04" db="EMBL/GenBank/DDBJ databases">
        <authorList>
            <person name="Bromfield E.S.P."/>
            <person name="Cloutier S."/>
        </authorList>
    </citation>
    <scope>NUCLEOTIDE SEQUENCE</scope>
    <source>
        <strain evidence="1">1S5</strain>
    </source>
</reference>
<dbReference type="RefSeq" id="WP_166094982.1">
    <property type="nucleotide sequence ID" value="NZ_CP096255.1"/>
</dbReference>
<sequence length="93" mass="9221">MSIVIGCVAGISAGLMVEPKEIGRQFLLSVLAAGYAGADFIDAFVKKSVPDINKVAEASKAVGGPENLPAVKALGGKAPAVADAIRAKVAAGT</sequence>
<dbReference type="Proteomes" id="UP000551709">
    <property type="component" value="Chromosome"/>
</dbReference>
<protein>
    <submittedName>
        <fullName evidence="1">Uncharacterized protein</fullName>
    </submittedName>
</protein>
<accession>A0A8T5VE56</accession>
<reference evidence="1" key="1">
    <citation type="journal article" date="2017" name="Syst. Appl. Microbiol.">
        <title>Soybeans inoculated with root zone soils of Canadian native legumes harbour diverse and novel Bradyrhizobium spp. that possess agricultural potential.</title>
        <authorList>
            <person name="Bromfield E.S.P."/>
            <person name="Cloutier S."/>
            <person name="Tambong J.T."/>
            <person name="Tran Thi T.V."/>
        </authorList>
    </citation>
    <scope>NUCLEOTIDE SEQUENCE</scope>
    <source>
        <strain evidence="1">1S5</strain>
    </source>
</reference>
<evidence type="ECO:0000313" key="2">
    <source>
        <dbReference type="Proteomes" id="UP000551709"/>
    </source>
</evidence>
<dbReference type="AlphaFoldDB" id="A0A8T5VE56"/>